<evidence type="ECO:0000256" key="1">
    <source>
        <dbReference type="SAM" id="MobiDB-lite"/>
    </source>
</evidence>
<name>A0ABQ8PCJ8_9CRYT</name>
<feature type="region of interest" description="Disordered" evidence="1">
    <location>
        <begin position="1"/>
        <end position="35"/>
    </location>
</feature>
<evidence type="ECO:0000313" key="3">
    <source>
        <dbReference type="Proteomes" id="UP001071777"/>
    </source>
</evidence>
<sequence>MPRCTCRSGWDYESPGPSTGSRRGSFGRRGHKPKNMPKIIDDLMARLDQRSDTPVPLEDLRDPELISTLIKEKKLLVQRFKETIRETKASIGNLLLILFSDCSVILSRHLSGLEKPELEEEIMESLSNYAGDPMLPDEYPIFRSGPDLESRVGVNGMSLLELLNLLESCVALASTIVHNIASISDKKNKIKELRRDLEILTSKS</sequence>
<feature type="compositionally biased region" description="Basic residues" evidence="1">
    <location>
        <begin position="25"/>
        <end position="35"/>
    </location>
</feature>
<dbReference type="EMBL" id="JAPCXB010000020">
    <property type="protein sequence ID" value="KAJ1614516.1"/>
    <property type="molecule type" value="Genomic_DNA"/>
</dbReference>
<comment type="caution">
    <text evidence="2">The sequence shown here is derived from an EMBL/GenBank/DDBJ whole genome shotgun (WGS) entry which is preliminary data.</text>
</comment>
<keyword evidence="3" id="KW-1185">Reference proteome</keyword>
<organism evidence="2 3">
    <name type="scientific">Cryptosporidium canis</name>
    <dbReference type="NCBI Taxonomy" id="195482"/>
    <lineage>
        <taxon>Eukaryota</taxon>
        <taxon>Sar</taxon>
        <taxon>Alveolata</taxon>
        <taxon>Apicomplexa</taxon>
        <taxon>Conoidasida</taxon>
        <taxon>Coccidia</taxon>
        <taxon>Eucoccidiorida</taxon>
        <taxon>Eimeriorina</taxon>
        <taxon>Cryptosporidiidae</taxon>
        <taxon>Cryptosporidium</taxon>
    </lineage>
</organism>
<reference evidence="2" key="1">
    <citation type="submission" date="2022-10" db="EMBL/GenBank/DDBJ databases">
        <title>Adaptive evolution leads to modifications in subtelomeric GC content in a zoonotic Cryptosporidium species.</title>
        <authorList>
            <person name="Li J."/>
            <person name="Feng Y."/>
            <person name="Xiao L."/>
        </authorList>
    </citation>
    <scope>NUCLEOTIDE SEQUENCE</scope>
    <source>
        <strain evidence="2">25894</strain>
    </source>
</reference>
<accession>A0ABQ8PCJ8</accession>
<proteinExistence type="predicted"/>
<gene>
    <name evidence="2" type="ORF">OJ252_596</name>
</gene>
<evidence type="ECO:0000313" key="2">
    <source>
        <dbReference type="EMBL" id="KAJ1614516.1"/>
    </source>
</evidence>
<protein>
    <submittedName>
        <fullName evidence="2">Signal peptide protein</fullName>
    </submittedName>
</protein>
<feature type="compositionally biased region" description="Low complexity" evidence="1">
    <location>
        <begin position="14"/>
        <end position="24"/>
    </location>
</feature>
<dbReference type="Proteomes" id="UP001071777">
    <property type="component" value="Unassembled WGS sequence"/>
</dbReference>